<protein>
    <submittedName>
        <fullName evidence="1">Uncharacterized protein</fullName>
    </submittedName>
</protein>
<evidence type="ECO:0000313" key="1">
    <source>
        <dbReference type="EMBL" id="GAP44999.1"/>
    </source>
</evidence>
<dbReference type="SUPFAM" id="SSF88713">
    <property type="entry name" value="Glycoside hydrolase/deacetylase"/>
    <property type="match status" value="1"/>
</dbReference>
<dbReference type="EMBL" id="DF968183">
    <property type="protein sequence ID" value="GAP44999.1"/>
    <property type="molecule type" value="Genomic_DNA"/>
</dbReference>
<dbReference type="PATRIC" id="fig|1678841.3.peg.3572"/>
<dbReference type="AlphaFoldDB" id="A0A0S7C2C3"/>
<name>A0A0S7C2C3_9BACT</name>
<accession>A0A0S7C2C3</accession>
<sequence length="384" mass="44815">MIFNSIKSEIARHVKNLPGWRTNRKIVVFESDDWGSIRMPSKEVYYACLQAGYAVDKNIYEKTDALESEDDLELLFDLLKKFRDVNGNHPIITANCIVANPDFDKISGSSFREYHYELVTETFKKYPAHANGFNLWKQGLNERIFYPQFHGREHLNVGMFMEALHQNDSDIKFAIKHRMPGIMRLGSSKRGNYYVEATMFKTESAKKEILSIILDGLRIFKDMFGYFSESIIPPNYTWSMHFNKSVADLGVKYFQGYRKIREPGINGNEIRFHTRQLGEFNQFGQLYLIRNGSFEPSLNYGKDTVNRCMQDIAAAFRLNKPAIISTHRINFSGWIEPENRNKTLVELEELLRKILNKWPGVEFMTSDKLGELIRDEKRKSFLHL</sequence>
<dbReference type="STRING" id="1678841.TBC1_12815"/>
<dbReference type="InterPro" id="IPR011330">
    <property type="entry name" value="Glyco_hydro/deAcase_b/a-brl"/>
</dbReference>
<gene>
    <name evidence="1" type="ORF">TBC1_12815</name>
</gene>
<proteinExistence type="predicted"/>
<dbReference type="GO" id="GO:0005975">
    <property type="term" value="P:carbohydrate metabolic process"/>
    <property type="evidence" value="ECO:0007669"/>
    <property type="project" value="InterPro"/>
</dbReference>
<evidence type="ECO:0000313" key="2">
    <source>
        <dbReference type="Proteomes" id="UP000053091"/>
    </source>
</evidence>
<reference evidence="1" key="1">
    <citation type="journal article" date="2015" name="Genome Announc.">
        <title>Draft Genome Sequence of Bacteroidales Strain TBC1, a Novel Isolate from a Methanogenic Wastewater Treatment System.</title>
        <authorList>
            <person name="Tourlousse D.M."/>
            <person name="Matsuura N."/>
            <person name="Sun L."/>
            <person name="Toyonaga M."/>
            <person name="Kuroda K."/>
            <person name="Ohashi A."/>
            <person name="Cruz R."/>
            <person name="Yamaguchi T."/>
            <person name="Sekiguchi Y."/>
        </authorList>
    </citation>
    <scope>NUCLEOTIDE SEQUENCE [LARGE SCALE GENOMIC DNA]</scope>
    <source>
        <strain evidence="1">TBC1</strain>
    </source>
</reference>
<keyword evidence="2" id="KW-1185">Reference proteome</keyword>
<organism evidence="1">
    <name type="scientific">Lentimicrobium saccharophilum</name>
    <dbReference type="NCBI Taxonomy" id="1678841"/>
    <lineage>
        <taxon>Bacteria</taxon>
        <taxon>Pseudomonadati</taxon>
        <taxon>Bacteroidota</taxon>
        <taxon>Bacteroidia</taxon>
        <taxon>Bacteroidales</taxon>
        <taxon>Lentimicrobiaceae</taxon>
        <taxon>Lentimicrobium</taxon>
    </lineage>
</organism>
<dbReference type="Proteomes" id="UP000053091">
    <property type="component" value="Unassembled WGS sequence"/>
</dbReference>